<keyword evidence="5" id="KW-0560">Oxidoreductase</keyword>
<keyword evidence="5" id="KW-0503">Monooxygenase</keyword>
<accession>A0ABZ0S1L4</accession>
<dbReference type="EMBL" id="CP137624">
    <property type="protein sequence ID" value="WPK13507.1"/>
    <property type="molecule type" value="Genomic_DNA"/>
</dbReference>
<feature type="domain" description="Chitin-binding type-3" evidence="4">
    <location>
        <begin position="208"/>
        <end position="250"/>
    </location>
</feature>
<dbReference type="InterPro" id="IPR051024">
    <property type="entry name" value="GlcNAc_Chitin_IntDeg"/>
</dbReference>
<dbReference type="SUPFAM" id="SSF81296">
    <property type="entry name" value="E set domains"/>
    <property type="match status" value="1"/>
</dbReference>
<feature type="domain" description="Chitin-binding type-3" evidence="4">
    <location>
        <begin position="259"/>
        <end position="301"/>
    </location>
</feature>
<evidence type="ECO:0000256" key="2">
    <source>
        <dbReference type="ARBA" id="ARBA00022801"/>
    </source>
</evidence>
<dbReference type="Proteomes" id="UP001322664">
    <property type="component" value="Chromosome"/>
</dbReference>
<dbReference type="GO" id="GO:0004497">
    <property type="term" value="F:monooxygenase activity"/>
    <property type="evidence" value="ECO:0007669"/>
    <property type="project" value="UniProtKB-KW"/>
</dbReference>
<dbReference type="Pfam" id="PF02839">
    <property type="entry name" value="CBM_5_12"/>
    <property type="match status" value="3"/>
</dbReference>
<keyword evidence="3" id="KW-0624">Polysaccharide degradation</keyword>
<dbReference type="SUPFAM" id="SSF51055">
    <property type="entry name" value="Carbohydrate binding domain"/>
    <property type="match status" value="3"/>
</dbReference>
<dbReference type="Pfam" id="PF03067">
    <property type="entry name" value="LPMO_10"/>
    <property type="match status" value="1"/>
</dbReference>
<evidence type="ECO:0000259" key="4">
    <source>
        <dbReference type="SMART" id="SM00495"/>
    </source>
</evidence>
<dbReference type="InterPro" id="IPR003610">
    <property type="entry name" value="CBM5/12"/>
</dbReference>
<organism evidence="5 6">
    <name type="scientific">Lysinibacillus louembei</name>
    <dbReference type="NCBI Taxonomy" id="1470088"/>
    <lineage>
        <taxon>Bacteria</taxon>
        <taxon>Bacillati</taxon>
        <taxon>Bacillota</taxon>
        <taxon>Bacilli</taxon>
        <taxon>Bacillales</taxon>
        <taxon>Bacillaceae</taxon>
        <taxon>Lysinibacillus</taxon>
    </lineage>
</organism>
<feature type="domain" description="Chitin-binding type-3" evidence="4">
    <location>
        <begin position="307"/>
        <end position="349"/>
    </location>
</feature>
<dbReference type="InterPro" id="IPR036573">
    <property type="entry name" value="CBM_sf_5/12"/>
</dbReference>
<dbReference type="InterPro" id="IPR014756">
    <property type="entry name" value="Ig_E-set"/>
</dbReference>
<keyword evidence="1" id="KW-0732">Signal</keyword>
<protein>
    <submittedName>
        <fullName evidence="5">Lytic polysaccharide monooxygenase</fullName>
    </submittedName>
</protein>
<dbReference type="RefSeq" id="WP_319838009.1">
    <property type="nucleotide sequence ID" value="NZ_CP137624.1"/>
</dbReference>
<dbReference type="Gene3D" id="2.10.10.20">
    <property type="entry name" value="Carbohydrate-binding module superfamily 5/12"/>
    <property type="match status" value="3"/>
</dbReference>
<dbReference type="CDD" id="cd21177">
    <property type="entry name" value="LPMO_AA10"/>
    <property type="match status" value="1"/>
</dbReference>
<evidence type="ECO:0000313" key="6">
    <source>
        <dbReference type="Proteomes" id="UP001322664"/>
    </source>
</evidence>
<evidence type="ECO:0000256" key="3">
    <source>
        <dbReference type="ARBA" id="ARBA00023326"/>
    </source>
</evidence>
<proteinExistence type="predicted"/>
<keyword evidence="3" id="KW-0119">Carbohydrate metabolism</keyword>
<dbReference type="InterPro" id="IPR004302">
    <property type="entry name" value="Cellulose/chitin-bd_N"/>
</dbReference>
<gene>
    <name evidence="5" type="ORF">R6U77_07460</name>
</gene>
<keyword evidence="2" id="KW-0378">Hydrolase</keyword>
<dbReference type="Gene3D" id="2.70.50.50">
    <property type="entry name" value="chitin-binding protein cbp21"/>
    <property type="match status" value="1"/>
</dbReference>
<reference evidence="5 6" key="1">
    <citation type="submission" date="2023-09" db="EMBL/GenBank/DDBJ databases">
        <authorList>
            <person name="Page C.A."/>
            <person name="Perez-Diaz I.M."/>
        </authorList>
    </citation>
    <scope>NUCLEOTIDE SEQUENCE [LARGE SCALE GENOMIC DNA]</scope>
    <source>
        <strain evidence="5 6">Ll15</strain>
    </source>
</reference>
<dbReference type="PANTHER" id="PTHR34823">
    <property type="entry name" value="GLCNAC-BINDING PROTEIN A"/>
    <property type="match status" value="1"/>
</dbReference>
<keyword evidence="6" id="KW-1185">Reference proteome</keyword>
<sequence>MRLRLQTMKLLLVVFGVVIVTFSFVHKASAHGYVKSPESRALLCAQKVNNDCGSIIYEPQSLEAPGNFPSAGPADGKIASANGAFPKLDEQTAKRWAKVPMKSGANTFTWKFTAAHATDKFEYYITKEGWNPNKPLKRADLEHFCTVKNNGKRPGEEATHKCVVPERKGYHIIVAYWEIGDTPNAFYNVIDANFDGQFVQPAPDKSESIAWDAKKVYVEGDKVAYKGVTYQAKWWTKGDQPGKAQVWALVGEEVPVAKTPAWDINKVYVGGEKATYNGATYQAKWWTKGERPDKAQVWALVEGSSKLSAWDAEKVYLGGEKALYKGATYQAKWWTKGDEPVKTQVWALIK</sequence>
<dbReference type="CDD" id="cd12215">
    <property type="entry name" value="ChiC_BD"/>
    <property type="match status" value="3"/>
</dbReference>
<evidence type="ECO:0000313" key="5">
    <source>
        <dbReference type="EMBL" id="WPK13507.1"/>
    </source>
</evidence>
<evidence type="ECO:0000256" key="1">
    <source>
        <dbReference type="ARBA" id="ARBA00022729"/>
    </source>
</evidence>
<dbReference type="SMART" id="SM00495">
    <property type="entry name" value="ChtBD3"/>
    <property type="match status" value="3"/>
</dbReference>
<name>A0ABZ0S1L4_9BACI</name>
<dbReference type="PANTHER" id="PTHR34823:SF1">
    <property type="entry name" value="CHITIN-BINDING TYPE-4 DOMAIN-CONTAINING PROTEIN"/>
    <property type="match status" value="1"/>
</dbReference>